<dbReference type="AlphaFoldDB" id="A0AAP5HA23"/>
<comment type="caution">
    <text evidence="1">The sequence shown here is derived from an EMBL/GenBank/DDBJ whole genome shotgun (WGS) entry which is preliminary data.</text>
</comment>
<sequence length="201" mass="22452">MNLFEQCSGQTLSSNLQWLNEPAEWFIQDGEVTITVPPVSDFFIDPAGAAVKASAPYLHTVIKGDFSIVARIEVDMREQYDSGCLMLMADDVHWAKVCFEFFEGQPSILSVVTRGDSDDCVSSPVDVNKPYLRIARSGNSFAFHYSQDGEKWKLVRYFGMECPEEIKVGIVAQSPVGQGSMSTFTEVQLQYGVDTDIRRVK</sequence>
<dbReference type="SUPFAM" id="SSF49899">
    <property type="entry name" value="Concanavalin A-like lectins/glucanases"/>
    <property type="match status" value="1"/>
</dbReference>
<dbReference type="InterPro" id="IPR009784">
    <property type="entry name" value="DUF1349"/>
</dbReference>
<dbReference type="RefSeq" id="WP_056698781.1">
    <property type="nucleotide sequence ID" value="NZ_JAVDTR010000019.1"/>
</dbReference>
<organism evidence="1 2">
    <name type="scientific">Paenibacillus amylolyticus</name>
    <dbReference type="NCBI Taxonomy" id="1451"/>
    <lineage>
        <taxon>Bacteria</taxon>
        <taxon>Bacillati</taxon>
        <taxon>Bacillota</taxon>
        <taxon>Bacilli</taxon>
        <taxon>Bacillales</taxon>
        <taxon>Paenibacillaceae</taxon>
        <taxon>Paenibacillus</taxon>
    </lineage>
</organism>
<dbReference type="PANTHER" id="PTHR35332">
    <property type="entry name" value="REGULATION OF ENOLASE PROTEIN 1"/>
    <property type="match status" value="1"/>
</dbReference>
<reference evidence="1" key="1">
    <citation type="submission" date="2023-07" db="EMBL/GenBank/DDBJ databases">
        <title>Sorghum-associated microbial communities from plants grown in Nebraska, USA.</title>
        <authorList>
            <person name="Schachtman D."/>
        </authorList>
    </citation>
    <scope>NUCLEOTIDE SEQUENCE</scope>
    <source>
        <strain evidence="1">BE80</strain>
    </source>
</reference>
<protein>
    <submittedName>
        <fullName evidence="1">Regulation of enolase protein 1 (Concanavalin A-like superfamily)</fullName>
    </submittedName>
</protein>
<gene>
    <name evidence="1" type="ORF">J2W91_005213</name>
</gene>
<dbReference type="EMBL" id="JAVDTR010000019">
    <property type="protein sequence ID" value="MDR6726691.1"/>
    <property type="molecule type" value="Genomic_DNA"/>
</dbReference>
<evidence type="ECO:0000313" key="1">
    <source>
        <dbReference type="EMBL" id="MDR6726691.1"/>
    </source>
</evidence>
<dbReference type="InterPro" id="IPR013320">
    <property type="entry name" value="ConA-like_dom_sf"/>
</dbReference>
<dbReference type="Gene3D" id="2.60.120.200">
    <property type="match status" value="1"/>
</dbReference>
<proteinExistence type="predicted"/>
<dbReference type="Proteomes" id="UP001254832">
    <property type="component" value="Unassembled WGS sequence"/>
</dbReference>
<dbReference type="Pfam" id="PF07081">
    <property type="entry name" value="DUF1349"/>
    <property type="match status" value="1"/>
</dbReference>
<evidence type="ECO:0000313" key="2">
    <source>
        <dbReference type="Proteomes" id="UP001254832"/>
    </source>
</evidence>
<name>A0AAP5HA23_PAEAM</name>
<accession>A0AAP5HA23</accession>
<dbReference type="PANTHER" id="PTHR35332:SF2">
    <property type="entry name" value="REGULATION OF ENOLASE PROTEIN 1"/>
    <property type="match status" value="1"/>
</dbReference>